<evidence type="ECO:0000256" key="8">
    <source>
        <dbReference type="ARBA" id="ARBA00033408"/>
    </source>
</evidence>
<gene>
    <name evidence="12" type="ORF">GQ61_00340</name>
</gene>
<evidence type="ECO:0000313" key="13">
    <source>
        <dbReference type="Proteomes" id="UP000237351"/>
    </source>
</evidence>
<dbReference type="PANTHER" id="PTHR11059">
    <property type="entry name" value="DNA REPAIR PROTEIN RECN"/>
    <property type="match status" value="1"/>
</dbReference>
<feature type="coiled-coil region" evidence="10">
    <location>
        <begin position="305"/>
        <end position="353"/>
    </location>
</feature>
<dbReference type="SUPFAM" id="SSF52540">
    <property type="entry name" value="P-loop containing nucleoside triphosphate hydrolases"/>
    <property type="match status" value="1"/>
</dbReference>
<evidence type="ECO:0000256" key="9">
    <source>
        <dbReference type="PIRNR" id="PIRNR003128"/>
    </source>
</evidence>
<dbReference type="CDD" id="cd03241">
    <property type="entry name" value="ABC_RecN"/>
    <property type="match status" value="2"/>
</dbReference>
<dbReference type="InterPro" id="IPR004604">
    <property type="entry name" value="DNA_recomb/repair_RecN"/>
</dbReference>
<dbReference type="PANTHER" id="PTHR11059:SF0">
    <property type="entry name" value="DNA REPAIR PROTEIN RECN"/>
    <property type="match status" value="1"/>
</dbReference>
<keyword evidence="4" id="KW-0547">Nucleotide-binding</keyword>
<dbReference type="KEGG" id="naf:GQ61_00340"/>
<keyword evidence="10" id="KW-0175">Coiled coil</keyword>
<dbReference type="GO" id="GO:0006310">
    <property type="term" value="P:DNA recombination"/>
    <property type="evidence" value="ECO:0007669"/>
    <property type="project" value="InterPro"/>
</dbReference>
<dbReference type="GO" id="GO:0009432">
    <property type="term" value="P:SOS response"/>
    <property type="evidence" value="ECO:0007669"/>
    <property type="project" value="TreeGrafter"/>
</dbReference>
<feature type="domain" description="AAA+ ATPase" evidence="11">
    <location>
        <begin position="21"/>
        <end position="507"/>
    </location>
</feature>
<protein>
    <recommendedName>
        <fullName evidence="3 9">DNA repair protein RecN</fullName>
    </recommendedName>
    <alternativeName>
        <fullName evidence="8 9">Recombination protein N</fullName>
    </alternativeName>
</protein>
<evidence type="ECO:0000256" key="6">
    <source>
        <dbReference type="ARBA" id="ARBA00022840"/>
    </source>
</evidence>
<evidence type="ECO:0000256" key="1">
    <source>
        <dbReference type="ARBA" id="ARBA00003618"/>
    </source>
</evidence>
<dbReference type="GO" id="GO:0005524">
    <property type="term" value="F:ATP binding"/>
    <property type="evidence" value="ECO:0007669"/>
    <property type="project" value="UniProtKB-KW"/>
</dbReference>
<dbReference type="FunFam" id="3.40.50.300:FF:000319">
    <property type="entry name" value="DNA repair protein RecN"/>
    <property type="match status" value="1"/>
</dbReference>
<accession>A0A1W6N2J5</accession>
<dbReference type="SMART" id="SM00382">
    <property type="entry name" value="AAA"/>
    <property type="match status" value="1"/>
</dbReference>
<evidence type="ECO:0000256" key="5">
    <source>
        <dbReference type="ARBA" id="ARBA00022763"/>
    </source>
</evidence>
<keyword evidence="7 9" id="KW-0234">DNA repair</keyword>
<dbReference type="GO" id="GO:0006281">
    <property type="term" value="P:DNA repair"/>
    <property type="evidence" value="ECO:0007669"/>
    <property type="project" value="UniProtKB-KW"/>
</dbReference>
<keyword evidence="13" id="KW-1185">Reference proteome</keyword>
<dbReference type="InterPro" id="IPR003593">
    <property type="entry name" value="AAA+_ATPase"/>
</dbReference>
<dbReference type="Proteomes" id="UP000237351">
    <property type="component" value="Chromosome"/>
</dbReference>
<dbReference type="EMBL" id="CP008743">
    <property type="protein sequence ID" value="ARN84053.1"/>
    <property type="molecule type" value="Genomic_DNA"/>
</dbReference>
<dbReference type="InterPro" id="IPR003395">
    <property type="entry name" value="RecF/RecN/SMC_N"/>
</dbReference>
<evidence type="ECO:0000256" key="7">
    <source>
        <dbReference type="ARBA" id="ARBA00023204"/>
    </source>
</evidence>
<keyword evidence="5 9" id="KW-0227">DNA damage</keyword>
<dbReference type="STRING" id="1414854.GQ61_00340"/>
<evidence type="ECO:0000259" key="11">
    <source>
        <dbReference type="SMART" id="SM00382"/>
    </source>
</evidence>
<dbReference type="Pfam" id="PF02463">
    <property type="entry name" value="SMC_N"/>
    <property type="match status" value="1"/>
</dbReference>
<proteinExistence type="inferred from homology"/>
<dbReference type="Gene3D" id="3.40.50.300">
    <property type="entry name" value="P-loop containing nucleotide triphosphate hydrolases"/>
    <property type="match status" value="2"/>
</dbReference>
<dbReference type="OrthoDB" id="9806954at2"/>
<sequence length="553" mass="61275">MLQSLSIRNVILISKLDLTLDGGMTVLTGETGAGKSILLDALSLALGERANTSYIKPGADQASVTASFTISTDSYVYNLLEEQGIEQEDSLVLRRVINSDGKSKAFINDQGVSINFLSEVGEKLIEIHGQFDQLLKADTHLDYIDAFAGLTKDVEKVKALYAVWKNKEKFLKETEALQAQNTQNCEFLKYALEELSRVEPNKGEEQKLIEEREFLQNRAKIIEAVSSAMELLTHENGAEHFFAASYKQIEKAAVLAPHKFENLIGSFERIHVELSEVSSCLEEFLQEDDESLGKLQSIEDRLFMLRSLARKHGKTVDELADLQEELQEKLKLIEGGEDSLKVLKEELEVARAEYFDAATILSQKRSKAIKEIDISVNNELPPLKLEKAVFKTALEILSENDWGPKGIEHIEFLIQTNPGMPFGSISRIASGGERNRFMLALKVVLAHAGYVASLIFDEIDSGIGGAVASAVGERLRKLSNNLQIIAITHSPQVASYAQHHLHIEKGSLGEEVIIRVDRLDMIMRQEEVARMLAGETITNEARAAAATLLKVGA</sequence>
<evidence type="ECO:0000256" key="10">
    <source>
        <dbReference type="SAM" id="Coils"/>
    </source>
</evidence>
<dbReference type="AlphaFoldDB" id="A0A1W6N2J5"/>
<dbReference type="RefSeq" id="WP_085783403.1">
    <property type="nucleotide sequence ID" value="NZ_CP008743.1"/>
</dbReference>
<name>A0A1W6N2J5_9PROT</name>
<organism evidence="12 13">
    <name type="scientific">Candidatus Nucleicultrix amoebiphila FS5</name>
    <dbReference type="NCBI Taxonomy" id="1414854"/>
    <lineage>
        <taxon>Bacteria</taxon>
        <taxon>Pseudomonadati</taxon>
        <taxon>Pseudomonadota</taxon>
        <taxon>Alphaproteobacteria</taxon>
        <taxon>Holosporales</taxon>
        <taxon>Candidatus Nucleicultricaceae</taxon>
        <taxon>Candidatus Nucleicultrix</taxon>
    </lineage>
</organism>
<evidence type="ECO:0000256" key="2">
    <source>
        <dbReference type="ARBA" id="ARBA00009441"/>
    </source>
</evidence>
<evidence type="ECO:0000256" key="4">
    <source>
        <dbReference type="ARBA" id="ARBA00022741"/>
    </source>
</evidence>
<dbReference type="InterPro" id="IPR027417">
    <property type="entry name" value="P-loop_NTPase"/>
</dbReference>
<comment type="function">
    <text evidence="1 9">May be involved in recombinational repair of damaged DNA.</text>
</comment>
<reference evidence="12 13" key="1">
    <citation type="submission" date="2014-06" db="EMBL/GenBank/DDBJ databases">
        <title>The genome of the endonuclear symbiont Nucleicultrix amoebiphila.</title>
        <authorList>
            <person name="Schulz F."/>
            <person name="Horn M."/>
        </authorList>
    </citation>
    <scope>NUCLEOTIDE SEQUENCE [LARGE SCALE GENOMIC DNA]</scope>
    <source>
        <strain evidence="12 13">FS5</strain>
    </source>
</reference>
<keyword evidence="6" id="KW-0067">ATP-binding</keyword>
<dbReference type="GO" id="GO:0043590">
    <property type="term" value="C:bacterial nucleoid"/>
    <property type="evidence" value="ECO:0007669"/>
    <property type="project" value="TreeGrafter"/>
</dbReference>
<evidence type="ECO:0000256" key="3">
    <source>
        <dbReference type="ARBA" id="ARBA00021315"/>
    </source>
</evidence>
<comment type="similarity">
    <text evidence="2 9">Belongs to the RecN family.</text>
</comment>
<evidence type="ECO:0000313" key="12">
    <source>
        <dbReference type="EMBL" id="ARN84053.1"/>
    </source>
</evidence>
<dbReference type="PIRSF" id="PIRSF003128">
    <property type="entry name" value="RecN"/>
    <property type="match status" value="1"/>
</dbReference>
<dbReference type="NCBIfam" id="TIGR00634">
    <property type="entry name" value="recN"/>
    <property type="match status" value="1"/>
</dbReference>